<proteinExistence type="predicted"/>
<feature type="compositionally biased region" description="Pro residues" evidence="1">
    <location>
        <begin position="166"/>
        <end position="211"/>
    </location>
</feature>
<evidence type="ECO:0000313" key="4">
    <source>
        <dbReference type="Proteomes" id="UP000557772"/>
    </source>
</evidence>
<comment type="caution">
    <text evidence="3">The sequence shown here is derived from an EMBL/GenBank/DDBJ whole genome shotgun (WGS) entry which is preliminary data.</text>
</comment>
<evidence type="ECO:0000256" key="2">
    <source>
        <dbReference type="SAM" id="Phobius"/>
    </source>
</evidence>
<keyword evidence="2" id="KW-0812">Transmembrane</keyword>
<dbReference type="Proteomes" id="UP000557772">
    <property type="component" value="Unassembled WGS sequence"/>
</dbReference>
<keyword evidence="4" id="KW-1185">Reference proteome</keyword>
<feature type="region of interest" description="Disordered" evidence="1">
    <location>
        <begin position="165"/>
        <end position="211"/>
    </location>
</feature>
<sequence length="211" mass="22666">MAPTAAPGEVVHNLAARARAGERLRHTVRQHVGVEGKQAMEKAASPWGRTYKVKRRWLPWRRTKGGLDGMDSPPDLGDDPLSIILFVVLAVPLIIVLVLFFGELLLLMLLLPVFVLARAVHGEPWTIEVLDRDDVVYTERVKGWNASQERIDQIAKLIRAGIAPPGVGPQVPPGPPMPPGPQVPPGPPMPPGPQVPPGPPMPPGPPVPPAA</sequence>
<dbReference type="AlphaFoldDB" id="A0A849ACN0"/>
<feature type="transmembrane region" description="Helical" evidence="2">
    <location>
        <begin position="83"/>
        <end position="111"/>
    </location>
</feature>
<keyword evidence="2" id="KW-0472">Membrane</keyword>
<keyword evidence="2" id="KW-1133">Transmembrane helix</keyword>
<protein>
    <submittedName>
        <fullName evidence="3">Uncharacterized protein</fullName>
    </submittedName>
</protein>
<evidence type="ECO:0000313" key="3">
    <source>
        <dbReference type="EMBL" id="NNG38634.1"/>
    </source>
</evidence>
<name>A0A849ACN0_9MICO</name>
<organism evidence="3 4">
    <name type="scientific">Flexivirga aerilata</name>
    <dbReference type="NCBI Taxonomy" id="1656889"/>
    <lineage>
        <taxon>Bacteria</taxon>
        <taxon>Bacillati</taxon>
        <taxon>Actinomycetota</taxon>
        <taxon>Actinomycetes</taxon>
        <taxon>Micrococcales</taxon>
        <taxon>Dermacoccaceae</taxon>
        <taxon>Flexivirga</taxon>
    </lineage>
</organism>
<gene>
    <name evidence="3" type="ORF">HJ588_05000</name>
</gene>
<evidence type="ECO:0000256" key="1">
    <source>
        <dbReference type="SAM" id="MobiDB-lite"/>
    </source>
</evidence>
<dbReference type="EMBL" id="JABENB010000001">
    <property type="protein sequence ID" value="NNG38634.1"/>
    <property type="molecule type" value="Genomic_DNA"/>
</dbReference>
<accession>A0A849ACN0</accession>
<reference evidence="3 4" key="1">
    <citation type="submission" date="2020-05" db="EMBL/GenBank/DDBJ databases">
        <title>Flexivirga sp. ID2601S isolated from air conditioner.</title>
        <authorList>
            <person name="Kim D.H."/>
        </authorList>
    </citation>
    <scope>NUCLEOTIDE SEQUENCE [LARGE SCALE GENOMIC DNA]</scope>
    <source>
        <strain evidence="3 4">ID2601S</strain>
    </source>
</reference>